<keyword evidence="3" id="KW-1185">Reference proteome</keyword>
<dbReference type="Proteomes" id="UP000886998">
    <property type="component" value="Unassembled WGS sequence"/>
</dbReference>
<evidence type="ECO:0000313" key="3">
    <source>
        <dbReference type="Proteomes" id="UP000886998"/>
    </source>
</evidence>
<evidence type="ECO:0000256" key="1">
    <source>
        <dbReference type="SAM" id="MobiDB-lite"/>
    </source>
</evidence>
<sequence length="44" mass="4726">MISDTRAHGSTREGRMARRQHQLDLLEAADTAEGPSYGPGIGDT</sequence>
<dbReference type="EMBL" id="BMAV01023498">
    <property type="protein sequence ID" value="GFY79294.1"/>
    <property type="molecule type" value="Genomic_DNA"/>
</dbReference>
<evidence type="ECO:0000313" key="2">
    <source>
        <dbReference type="EMBL" id="GFY79294.1"/>
    </source>
</evidence>
<gene>
    <name evidence="2" type="ORF">TNIN_254441</name>
</gene>
<feature type="region of interest" description="Disordered" evidence="1">
    <location>
        <begin position="1"/>
        <end position="44"/>
    </location>
</feature>
<organism evidence="2 3">
    <name type="scientific">Trichonephila inaurata madagascariensis</name>
    <dbReference type="NCBI Taxonomy" id="2747483"/>
    <lineage>
        <taxon>Eukaryota</taxon>
        <taxon>Metazoa</taxon>
        <taxon>Ecdysozoa</taxon>
        <taxon>Arthropoda</taxon>
        <taxon>Chelicerata</taxon>
        <taxon>Arachnida</taxon>
        <taxon>Araneae</taxon>
        <taxon>Araneomorphae</taxon>
        <taxon>Entelegynae</taxon>
        <taxon>Araneoidea</taxon>
        <taxon>Nephilidae</taxon>
        <taxon>Trichonephila</taxon>
        <taxon>Trichonephila inaurata</taxon>
    </lineage>
</organism>
<proteinExistence type="predicted"/>
<comment type="caution">
    <text evidence="2">The sequence shown here is derived from an EMBL/GenBank/DDBJ whole genome shotgun (WGS) entry which is preliminary data.</text>
</comment>
<dbReference type="OrthoDB" id="421276at2759"/>
<protein>
    <submittedName>
        <fullName evidence="2">Uncharacterized protein</fullName>
    </submittedName>
</protein>
<dbReference type="AlphaFoldDB" id="A0A8X7CND9"/>
<name>A0A8X7CND9_9ARAC</name>
<accession>A0A8X7CND9</accession>
<feature type="non-terminal residue" evidence="2">
    <location>
        <position position="44"/>
    </location>
</feature>
<reference evidence="2" key="1">
    <citation type="submission" date="2020-08" db="EMBL/GenBank/DDBJ databases">
        <title>Multicomponent nature underlies the extraordinary mechanical properties of spider dragline silk.</title>
        <authorList>
            <person name="Kono N."/>
            <person name="Nakamura H."/>
            <person name="Mori M."/>
            <person name="Yoshida Y."/>
            <person name="Ohtoshi R."/>
            <person name="Malay A.D."/>
            <person name="Moran D.A.P."/>
            <person name="Tomita M."/>
            <person name="Numata K."/>
            <person name="Arakawa K."/>
        </authorList>
    </citation>
    <scope>NUCLEOTIDE SEQUENCE</scope>
</reference>
<feature type="compositionally biased region" description="Basic and acidic residues" evidence="1">
    <location>
        <begin position="1"/>
        <end position="24"/>
    </location>
</feature>